<organism evidence="11 12">
    <name type="scientific">Sinanodonta woodiana</name>
    <name type="common">Chinese pond mussel</name>
    <name type="synonym">Anodonta woodiana</name>
    <dbReference type="NCBI Taxonomy" id="1069815"/>
    <lineage>
        <taxon>Eukaryota</taxon>
        <taxon>Metazoa</taxon>
        <taxon>Spiralia</taxon>
        <taxon>Lophotrochozoa</taxon>
        <taxon>Mollusca</taxon>
        <taxon>Bivalvia</taxon>
        <taxon>Autobranchia</taxon>
        <taxon>Heteroconchia</taxon>
        <taxon>Palaeoheterodonta</taxon>
        <taxon>Unionida</taxon>
        <taxon>Unionoidea</taxon>
        <taxon>Unionidae</taxon>
        <taxon>Unioninae</taxon>
        <taxon>Sinanodonta</taxon>
    </lineage>
</organism>
<evidence type="ECO:0000256" key="8">
    <source>
        <dbReference type="SAM" id="MobiDB-lite"/>
    </source>
</evidence>
<keyword evidence="7" id="KW-0297">G-protein coupled receptor</keyword>
<dbReference type="PRINTS" id="PR00237">
    <property type="entry name" value="GPCRRHODOPSN"/>
</dbReference>
<feature type="domain" description="G-protein coupled receptors family 1 profile" evidence="10">
    <location>
        <begin position="82"/>
        <end position="211"/>
    </location>
</feature>
<name>A0ABD3VYL7_SINWO</name>
<dbReference type="PANTHER" id="PTHR24241">
    <property type="entry name" value="NEUROPEPTIDE RECEPTOR-RELATED G-PROTEIN COUPLED RECEPTOR"/>
    <property type="match status" value="1"/>
</dbReference>
<dbReference type="GO" id="GO:0004930">
    <property type="term" value="F:G protein-coupled receptor activity"/>
    <property type="evidence" value="ECO:0007669"/>
    <property type="project" value="UniProtKB-KW"/>
</dbReference>
<comment type="subcellular location">
    <subcellularLocation>
        <location evidence="1">Cell membrane</location>
        <topology evidence="1">Multi-pass membrane protein</topology>
    </subcellularLocation>
</comment>
<gene>
    <name evidence="11" type="ORF">ACJMK2_043727</name>
</gene>
<feature type="transmembrane region" description="Helical" evidence="9">
    <location>
        <begin position="66"/>
        <end position="90"/>
    </location>
</feature>
<dbReference type="EMBL" id="JBJQND010000009">
    <property type="protein sequence ID" value="KAL3866430.1"/>
    <property type="molecule type" value="Genomic_DNA"/>
</dbReference>
<evidence type="ECO:0000256" key="4">
    <source>
        <dbReference type="ARBA" id="ARBA00022989"/>
    </source>
</evidence>
<keyword evidence="5 9" id="KW-0472">Membrane</keyword>
<comment type="similarity">
    <text evidence="7">Belongs to the G-protein coupled receptor 1 family.</text>
</comment>
<protein>
    <recommendedName>
        <fullName evidence="10">G-protein coupled receptors family 1 profile domain-containing protein</fullName>
    </recommendedName>
</protein>
<keyword evidence="7" id="KW-0807">Transducer</keyword>
<dbReference type="AlphaFoldDB" id="A0ABD3VYL7"/>
<feature type="region of interest" description="Disordered" evidence="8">
    <location>
        <begin position="333"/>
        <end position="355"/>
    </location>
</feature>
<sequence length="378" mass="42836">MVIYRTFLVNRTTHIETPVQGTYTKSGTYSFCNQTTSAMSSDPVCSPTNVSTPELPPEMQFGSQNIISVAAYSCFFLIAACGNLTVFITLFRNRKIKSRVNLFILHLSVADLIVTFIMMPLEIGWHTTVSWRAGDLGCRVLMFFRTFGLYLSSFVLVTISLDRYFAILHPLSLNDADRRGKIMLAFAWIFSAVASIPQTIFQFSVSVFALCWTPYFVVSAWWWFDRETAKNLDGRVQKGLFMFAVSNSCMNPIVYGIFTIKFKREFMRCCCCMRTNFRQMKNMAFTSVGNYVAWQGQHVHNSSPLTVPIPDKARKTYSPKLLRSLPGRFGTLSETSATSSANDVDTLSNHTRSDSRANINNFMTVQFSTEDRNESKSV</sequence>
<evidence type="ECO:0000259" key="10">
    <source>
        <dbReference type="PROSITE" id="PS50262"/>
    </source>
</evidence>
<evidence type="ECO:0000313" key="11">
    <source>
        <dbReference type="EMBL" id="KAL3866430.1"/>
    </source>
</evidence>
<keyword evidence="4 9" id="KW-1133">Transmembrane helix</keyword>
<feature type="transmembrane region" description="Helical" evidence="9">
    <location>
        <begin position="236"/>
        <end position="258"/>
    </location>
</feature>
<dbReference type="SUPFAM" id="SSF81321">
    <property type="entry name" value="Family A G protein-coupled receptor-like"/>
    <property type="match status" value="1"/>
</dbReference>
<keyword evidence="12" id="KW-1185">Reference proteome</keyword>
<dbReference type="PANTHER" id="PTHR24241:SF59">
    <property type="entry name" value="ADIPOKINETIC HORMONE RECEPTOR, ISOFORM C"/>
    <property type="match status" value="1"/>
</dbReference>
<evidence type="ECO:0000256" key="3">
    <source>
        <dbReference type="ARBA" id="ARBA00022692"/>
    </source>
</evidence>
<evidence type="ECO:0000313" key="12">
    <source>
        <dbReference type="Proteomes" id="UP001634394"/>
    </source>
</evidence>
<dbReference type="GO" id="GO:0005886">
    <property type="term" value="C:plasma membrane"/>
    <property type="evidence" value="ECO:0007669"/>
    <property type="project" value="UniProtKB-SubCell"/>
</dbReference>
<accession>A0ABD3VYL7</accession>
<dbReference type="PROSITE" id="PS00237">
    <property type="entry name" value="G_PROTEIN_RECEP_F1_1"/>
    <property type="match status" value="1"/>
</dbReference>
<feature type="transmembrane region" description="Helical" evidence="9">
    <location>
        <begin position="207"/>
        <end position="224"/>
    </location>
</feature>
<dbReference type="Proteomes" id="UP001634394">
    <property type="component" value="Unassembled WGS sequence"/>
</dbReference>
<keyword evidence="3 7" id="KW-0812">Transmembrane</keyword>
<comment type="caution">
    <text evidence="11">The sequence shown here is derived from an EMBL/GenBank/DDBJ whole genome shotgun (WGS) entry which is preliminary data.</text>
</comment>
<evidence type="ECO:0000256" key="7">
    <source>
        <dbReference type="RuleBase" id="RU000688"/>
    </source>
</evidence>
<evidence type="ECO:0000256" key="6">
    <source>
        <dbReference type="ARBA" id="ARBA00023170"/>
    </source>
</evidence>
<evidence type="ECO:0000256" key="5">
    <source>
        <dbReference type="ARBA" id="ARBA00023136"/>
    </source>
</evidence>
<dbReference type="InterPro" id="IPR000276">
    <property type="entry name" value="GPCR_Rhodpsn"/>
</dbReference>
<feature type="transmembrane region" description="Helical" evidence="9">
    <location>
        <begin position="141"/>
        <end position="161"/>
    </location>
</feature>
<dbReference type="PROSITE" id="PS50262">
    <property type="entry name" value="G_PROTEIN_RECEP_F1_2"/>
    <property type="match status" value="1"/>
</dbReference>
<feature type="transmembrane region" description="Helical" evidence="9">
    <location>
        <begin position="102"/>
        <end position="121"/>
    </location>
</feature>
<evidence type="ECO:0000256" key="2">
    <source>
        <dbReference type="ARBA" id="ARBA00022475"/>
    </source>
</evidence>
<proteinExistence type="inferred from homology"/>
<evidence type="ECO:0000256" key="1">
    <source>
        <dbReference type="ARBA" id="ARBA00004651"/>
    </source>
</evidence>
<evidence type="ECO:0000256" key="9">
    <source>
        <dbReference type="SAM" id="Phobius"/>
    </source>
</evidence>
<dbReference type="Pfam" id="PF00001">
    <property type="entry name" value="7tm_1"/>
    <property type="match status" value="2"/>
</dbReference>
<keyword evidence="2" id="KW-1003">Cell membrane</keyword>
<keyword evidence="6 7" id="KW-0675">Receptor</keyword>
<dbReference type="InterPro" id="IPR017452">
    <property type="entry name" value="GPCR_Rhodpsn_7TM"/>
</dbReference>
<dbReference type="Gene3D" id="1.20.1070.10">
    <property type="entry name" value="Rhodopsin 7-helix transmembrane proteins"/>
    <property type="match status" value="2"/>
</dbReference>
<reference evidence="11 12" key="1">
    <citation type="submission" date="2024-11" db="EMBL/GenBank/DDBJ databases">
        <title>Chromosome-level genome assembly of the freshwater bivalve Anodonta woodiana.</title>
        <authorList>
            <person name="Chen X."/>
        </authorList>
    </citation>
    <scope>NUCLEOTIDE SEQUENCE [LARGE SCALE GENOMIC DNA]</scope>
    <source>
        <strain evidence="11">MN2024</strain>
        <tissue evidence="11">Gills</tissue>
    </source>
</reference>
<feature type="transmembrane region" description="Helical" evidence="9">
    <location>
        <begin position="182"/>
        <end position="201"/>
    </location>
</feature>